<name>A0ABT1CJW2_9PROT</name>
<dbReference type="Proteomes" id="UP001523401">
    <property type="component" value="Unassembled WGS sequence"/>
</dbReference>
<dbReference type="EMBL" id="JAMXQU010000015">
    <property type="protein sequence ID" value="MCO6161152.1"/>
    <property type="molecule type" value="Genomic_DNA"/>
</dbReference>
<reference evidence="1 2" key="1">
    <citation type="submission" date="2022-06" db="EMBL/GenBank/DDBJ databases">
        <title>Whole-genome of Asaia lannensis strain LMG 27011T.</title>
        <authorList>
            <person name="Sombolestani A."/>
        </authorList>
    </citation>
    <scope>NUCLEOTIDE SEQUENCE [LARGE SCALE GENOMIC DNA]</scope>
    <source>
        <strain evidence="1 2">NBRC 102526</strain>
    </source>
</reference>
<accession>A0ABT1CJW2</accession>
<gene>
    <name evidence="1" type="ORF">NF685_14020</name>
</gene>
<evidence type="ECO:0008006" key="3">
    <source>
        <dbReference type="Google" id="ProtNLM"/>
    </source>
</evidence>
<evidence type="ECO:0000313" key="1">
    <source>
        <dbReference type="EMBL" id="MCO6161152.1"/>
    </source>
</evidence>
<sequence length="96" mass="11313">MSQLLVFQPPLPKADRLWAVIAWKGQRSRIANVHLTQEAARADCDWRSRQVREYRHFLAAEQKASLRYDIRQIGRAELPRRWVPMPALGFLRGQDF</sequence>
<comment type="caution">
    <text evidence="1">The sequence shown here is derived from an EMBL/GenBank/DDBJ whole genome shotgun (WGS) entry which is preliminary data.</text>
</comment>
<organism evidence="1 2">
    <name type="scientific">Asaia lannensis NBRC 102526</name>
    <dbReference type="NCBI Taxonomy" id="1307926"/>
    <lineage>
        <taxon>Bacteria</taxon>
        <taxon>Pseudomonadati</taxon>
        <taxon>Pseudomonadota</taxon>
        <taxon>Alphaproteobacteria</taxon>
        <taxon>Acetobacterales</taxon>
        <taxon>Acetobacteraceae</taxon>
        <taxon>Asaia</taxon>
    </lineage>
</organism>
<keyword evidence="2" id="KW-1185">Reference proteome</keyword>
<protein>
    <recommendedName>
        <fullName evidence="3">Transposase</fullName>
    </recommendedName>
</protein>
<evidence type="ECO:0000313" key="2">
    <source>
        <dbReference type="Proteomes" id="UP001523401"/>
    </source>
</evidence>
<proteinExistence type="predicted"/>
<dbReference type="RefSeq" id="WP_252850105.1">
    <property type="nucleotide sequence ID" value="NZ_BAPW01000041.1"/>
</dbReference>